<dbReference type="RefSeq" id="WP_135995808.1">
    <property type="nucleotide sequence ID" value="NZ_CP071057.1"/>
</dbReference>
<dbReference type="EMBL" id="SRXW01000002">
    <property type="protein sequence ID" value="TGY89268.1"/>
    <property type="molecule type" value="Genomic_DNA"/>
</dbReference>
<protein>
    <submittedName>
        <fullName evidence="2">DUF465 domain-containing protein</fullName>
    </submittedName>
</protein>
<dbReference type="OrthoDB" id="7173992at2"/>
<dbReference type="AlphaFoldDB" id="A0A4S2H1U1"/>
<accession>A0A4S2H1U1</accession>
<organism evidence="2 3">
    <name type="scientific">Marinicauda algicola</name>
    <dbReference type="NCBI Taxonomy" id="2029849"/>
    <lineage>
        <taxon>Bacteria</taxon>
        <taxon>Pseudomonadati</taxon>
        <taxon>Pseudomonadota</taxon>
        <taxon>Alphaproteobacteria</taxon>
        <taxon>Maricaulales</taxon>
        <taxon>Maricaulaceae</taxon>
        <taxon>Marinicauda</taxon>
    </lineage>
</organism>
<feature type="coiled-coil region" evidence="1">
    <location>
        <begin position="7"/>
        <end position="59"/>
    </location>
</feature>
<evidence type="ECO:0000313" key="2">
    <source>
        <dbReference type="EMBL" id="TGY89268.1"/>
    </source>
</evidence>
<dbReference type="Pfam" id="PF04325">
    <property type="entry name" value="DUF465"/>
    <property type="match status" value="1"/>
</dbReference>
<comment type="caution">
    <text evidence="2">The sequence shown here is derived from an EMBL/GenBank/DDBJ whole genome shotgun (WGS) entry which is preliminary data.</text>
</comment>
<dbReference type="InterPro" id="IPR007420">
    <property type="entry name" value="DUF465"/>
</dbReference>
<reference evidence="2 3" key="1">
    <citation type="journal article" date="2017" name="Int. J. Syst. Evol. Microbiol.">
        <title>Marinicauda algicola sp. nov., isolated from a marine red alga Rhodosorus marinus.</title>
        <authorList>
            <person name="Jeong S.E."/>
            <person name="Jeon S.H."/>
            <person name="Chun B.H."/>
            <person name="Kim D.W."/>
            <person name="Jeon C.O."/>
        </authorList>
    </citation>
    <scope>NUCLEOTIDE SEQUENCE [LARGE SCALE GENOMIC DNA]</scope>
    <source>
        <strain evidence="2 3">JCM 31718</strain>
    </source>
</reference>
<dbReference type="Proteomes" id="UP000308054">
    <property type="component" value="Unassembled WGS sequence"/>
</dbReference>
<evidence type="ECO:0000256" key="1">
    <source>
        <dbReference type="SAM" id="Coils"/>
    </source>
</evidence>
<evidence type="ECO:0000313" key="3">
    <source>
        <dbReference type="Proteomes" id="UP000308054"/>
    </source>
</evidence>
<dbReference type="Gene3D" id="6.10.280.50">
    <property type="match status" value="1"/>
</dbReference>
<gene>
    <name evidence="2" type="ORF">E5163_09120</name>
</gene>
<dbReference type="InterPro" id="IPR038444">
    <property type="entry name" value="DUF465_sf"/>
</dbReference>
<keyword evidence="1" id="KW-0175">Coiled coil</keyword>
<keyword evidence="3" id="KW-1185">Reference proteome</keyword>
<sequence>MPTEARIRELNARHHQLEARIEEELKHPSADTLQLARLKRQKLRLKEEIESLRRNAEKQAG</sequence>
<proteinExistence type="predicted"/>
<name>A0A4S2H1U1_9PROT</name>